<dbReference type="InterPro" id="IPR038063">
    <property type="entry name" value="Transpep_catalytic_dom"/>
</dbReference>
<dbReference type="Proteomes" id="UP000177383">
    <property type="component" value="Unassembled WGS sequence"/>
</dbReference>
<comment type="caution">
    <text evidence="8">The sequence shown here is derived from an EMBL/GenBank/DDBJ whole genome shotgun (WGS) entry which is preliminary data.</text>
</comment>
<feature type="active site" description="Proton donor/acceptor" evidence="6">
    <location>
        <position position="63"/>
    </location>
</feature>
<dbReference type="AlphaFoldDB" id="A0A1F5ZMK9"/>
<evidence type="ECO:0000256" key="6">
    <source>
        <dbReference type="PROSITE-ProRule" id="PRU01373"/>
    </source>
</evidence>
<dbReference type="UniPathway" id="UPA00219"/>
<dbReference type="InterPro" id="IPR005490">
    <property type="entry name" value="LD_TPept_cat_dom"/>
</dbReference>
<evidence type="ECO:0000256" key="2">
    <source>
        <dbReference type="ARBA" id="ARBA00022679"/>
    </source>
</evidence>
<evidence type="ECO:0000256" key="4">
    <source>
        <dbReference type="ARBA" id="ARBA00022984"/>
    </source>
</evidence>
<dbReference type="STRING" id="1798375.A2773_07345"/>
<evidence type="ECO:0000256" key="5">
    <source>
        <dbReference type="ARBA" id="ARBA00023316"/>
    </source>
</evidence>
<keyword evidence="5 6" id="KW-0961">Cell wall biogenesis/degradation</keyword>
<feature type="active site" description="Nucleophile" evidence="6">
    <location>
        <position position="79"/>
    </location>
</feature>
<evidence type="ECO:0000256" key="1">
    <source>
        <dbReference type="ARBA" id="ARBA00004752"/>
    </source>
</evidence>
<keyword evidence="3 6" id="KW-0133">Cell shape</keyword>
<protein>
    <recommendedName>
        <fullName evidence="7">L,D-TPase catalytic domain-containing protein</fullName>
    </recommendedName>
</protein>
<name>A0A1F5ZMK9_9BACT</name>
<dbReference type="EMBL" id="MFJE01000045">
    <property type="protein sequence ID" value="OGG13603.1"/>
    <property type="molecule type" value="Genomic_DNA"/>
</dbReference>
<dbReference type="CDD" id="cd16913">
    <property type="entry name" value="YkuD_like"/>
    <property type="match status" value="1"/>
</dbReference>
<keyword evidence="4 6" id="KW-0573">Peptidoglycan synthesis</keyword>
<dbReference type="GO" id="GO:0005576">
    <property type="term" value="C:extracellular region"/>
    <property type="evidence" value="ECO:0007669"/>
    <property type="project" value="TreeGrafter"/>
</dbReference>
<dbReference type="Gene3D" id="2.40.440.10">
    <property type="entry name" value="L,D-transpeptidase catalytic domain-like"/>
    <property type="match status" value="1"/>
</dbReference>
<keyword evidence="2" id="KW-0808">Transferase</keyword>
<sequence length="104" mass="11787">MQVLISSGKWGRTPTGDFTIWTKLRSTRMSGGRGSDYYNLPNVPFVMFFSNADVPATSGFSFHGTYWHNNFGYPMSHGCINMRITDAEKLYNWAENAAVTIYDN</sequence>
<dbReference type="GO" id="GO:0071555">
    <property type="term" value="P:cell wall organization"/>
    <property type="evidence" value="ECO:0007669"/>
    <property type="project" value="UniProtKB-UniRule"/>
</dbReference>
<dbReference type="PROSITE" id="PS52029">
    <property type="entry name" value="LD_TPASE"/>
    <property type="match status" value="1"/>
</dbReference>
<dbReference type="SUPFAM" id="SSF141523">
    <property type="entry name" value="L,D-transpeptidase catalytic domain-like"/>
    <property type="match status" value="1"/>
</dbReference>
<evidence type="ECO:0000313" key="9">
    <source>
        <dbReference type="Proteomes" id="UP000177383"/>
    </source>
</evidence>
<reference evidence="8 9" key="1">
    <citation type="journal article" date="2016" name="Nat. Commun.">
        <title>Thousands of microbial genomes shed light on interconnected biogeochemical processes in an aquifer system.</title>
        <authorList>
            <person name="Anantharaman K."/>
            <person name="Brown C.T."/>
            <person name="Hug L.A."/>
            <person name="Sharon I."/>
            <person name="Castelle C.J."/>
            <person name="Probst A.J."/>
            <person name="Thomas B.C."/>
            <person name="Singh A."/>
            <person name="Wilkins M.J."/>
            <person name="Karaoz U."/>
            <person name="Brodie E.L."/>
            <person name="Williams K.H."/>
            <person name="Hubbard S.S."/>
            <person name="Banfield J.F."/>
        </authorList>
    </citation>
    <scope>NUCLEOTIDE SEQUENCE [LARGE SCALE GENOMIC DNA]</scope>
</reference>
<evidence type="ECO:0000259" key="7">
    <source>
        <dbReference type="PROSITE" id="PS52029"/>
    </source>
</evidence>
<evidence type="ECO:0000256" key="3">
    <source>
        <dbReference type="ARBA" id="ARBA00022960"/>
    </source>
</evidence>
<dbReference type="PANTHER" id="PTHR30582">
    <property type="entry name" value="L,D-TRANSPEPTIDASE"/>
    <property type="match status" value="1"/>
</dbReference>
<accession>A0A1F5ZMK9</accession>
<dbReference type="PANTHER" id="PTHR30582:SF2">
    <property type="entry name" value="L,D-TRANSPEPTIDASE YCIB-RELATED"/>
    <property type="match status" value="1"/>
</dbReference>
<dbReference type="GO" id="GO:0018104">
    <property type="term" value="P:peptidoglycan-protein cross-linking"/>
    <property type="evidence" value="ECO:0007669"/>
    <property type="project" value="TreeGrafter"/>
</dbReference>
<dbReference type="GO" id="GO:0016740">
    <property type="term" value="F:transferase activity"/>
    <property type="evidence" value="ECO:0007669"/>
    <property type="project" value="UniProtKB-KW"/>
</dbReference>
<comment type="pathway">
    <text evidence="1 6">Cell wall biogenesis; peptidoglycan biosynthesis.</text>
</comment>
<feature type="domain" description="L,D-TPase catalytic" evidence="7">
    <location>
        <begin position="1"/>
        <end position="102"/>
    </location>
</feature>
<dbReference type="Pfam" id="PF03734">
    <property type="entry name" value="YkuD"/>
    <property type="match status" value="1"/>
</dbReference>
<proteinExistence type="predicted"/>
<dbReference type="GO" id="GO:0071972">
    <property type="term" value="F:peptidoglycan L,D-transpeptidase activity"/>
    <property type="evidence" value="ECO:0007669"/>
    <property type="project" value="TreeGrafter"/>
</dbReference>
<dbReference type="GO" id="GO:0008360">
    <property type="term" value="P:regulation of cell shape"/>
    <property type="evidence" value="ECO:0007669"/>
    <property type="project" value="UniProtKB-UniRule"/>
</dbReference>
<organism evidence="8 9">
    <name type="scientific">Candidatus Gottesmanbacteria bacterium RIFCSPHIGHO2_01_FULL_39_10</name>
    <dbReference type="NCBI Taxonomy" id="1798375"/>
    <lineage>
        <taxon>Bacteria</taxon>
        <taxon>Candidatus Gottesmaniibacteriota</taxon>
    </lineage>
</organism>
<dbReference type="InterPro" id="IPR050979">
    <property type="entry name" value="LD-transpeptidase"/>
</dbReference>
<evidence type="ECO:0000313" key="8">
    <source>
        <dbReference type="EMBL" id="OGG13603.1"/>
    </source>
</evidence>
<gene>
    <name evidence="8" type="ORF">A2773_07345</name>
</gene>